<dbReference type="Proteomes" id="UP001156694">
    <property type="component" value="Unassembled WGS sequence"/>
</dbReference>
<feature type="region of interest" description="Disordered" evidence="1">
    <location>
        <begin position="175"/>
        <end position="199"/>
    </location>
</feature>
<protein>
    <recommendedName>
        <fullName evidence="5">TadE-like protein</fullName>
    </recommendedName>
</protein>
<feature type="transmembrane region" description="Helical" evidence="2">
    <location>
        <begin position="20"/>
        <end position="39"/>
    </location>
</feature>
<keyword evidence="2" id="KW-0472">Membrane</keyword>
<comment type="caution">
    <text evidence="3">The sequence shown here is derived from an EMBL/GenBank/DDBJ whole genome shotgun (WGS) entry which is preliminary data.</text>
</comment>
<keyword evidence="4" id="KW-1185">Reference proteome</keyword>
<reference evidence="4" key="1">
    <citation type="journal article" date="2019" name="Int. J. Syst. Evol. Microbiol.">
        <title>The Global Catalogue of Microorganisms (GCM) 10K type strain sequencing project: providing services to taxonomists for standard genome sequencing and annotation.</title>
        <authorList>
            <consortium name="The Broad Institute Genomics Platform"/>
            <consortium name="The Broad Institute Genome Sequencing Center for Infectious Disease"/>
            <person name="Wu L."/>
            <person name="Ma J."/>
        </authorList>
    </citation>
    <scope>NUCLEOTIDE SEQUENCE [LARGE SCALE GENOMIC DNA]</scope>
    <source>
        <strain evidence="4">NBRC 110140</strain>
    </source>
</reference>
<feature type="compositionally biased region" description="Polar residues" evidence="1">
    <location>
        <begin position="175"/>
        <end position="184"/>
    </location>
</feature>
<evidence type="ECO:0000313" key="3">
    <source>
        <dbReference type="EMBL" id="GLQ33915.1"/>
    </source>
</evidence>
<dbReference type="EMBL" id="BSNN01000002">
    <property type="protein sequence ID" value="GLQ33915.1"/>
    <property type="molecule type" value="Genomic_DNA"/>
</dbReference>
<evidence type="ECO:0000313" key="4">
    <source>
        <dbReference type="Proteomes" id="UP001156694"/>
    </source>
</evidence>
<sequence length="199" mass="22190">MRLKSYLSDKRGVVTLEFMMLVPALFLWFAGTFVFFQGIHGWMKAKKASYAVSDMLSRQTEVDNAFIDALDGVFDSVSQSEDFAQSSIRVSSVYNDATDGLEMKWHWPPNPPAQTPHQLSDITSHIPQLTDGEYILVVETFRPFTPLFDWVGLDPMTFENTIGSVSRFSAKLSNTDFPDASTATDDGVETDDPDADPDA</sequence>
<evidence type="ECO:0000256" key="2">
    <source>
        <dbReference type="SAM" id="Phobius"/>
    </source>
</evidence>
<organism evidence="3 4">
    <name type="scientific">Amylibacter marinus</name>
    <dbReference type="NCBI Taxonomy" id="1475483"/>
    <lineage>
        <taxon>Bacteria</taxon>
        <taxon>Pseudomonadati</taxon>
        <taxon>Pseudomonadota</taxon>
        <taxon>Alphaproteobacteria</taxon>
        <taxon>Rhodobacterales</taxon>
        <taxon>Paracoccaceae</taxon>
        <taxon>Amylibacter</taxon>
    </lineage>
</organism>
<gene>
    <name evidence="3" type="ORF">GCM10007939_01980</name>
</gene>
<name>A0ABQ5VRE2_9RHOB</name>
<keyword evidence="2" id="KW-0812">Transmembrane</keyword>
<dbReference type="RefSeq" id="WP_284375306.1">
    <property type="nucleotide sequence ID" value="NZ_BSNN01000002.1"/>
</dbReference>
<feature type="compositionally biased region" description="Acidic residues" evidence="1">
    <location>
        <begin position="186"/>
        <end position="199"/>
    </location>
</feature>
<keyword evidence="2" id="KW-1133">Transmembrane helix</keyword>
<accession>A0ABQ5VRE2</accession>
<evidence type="ECO:0000256" key="1">
    <source>
        <dbReference type="SAM" id="MobiDB-lite"/>
    </source>
</evidence>
<evidence type="ECO:0008006" key="5">
    <source>
        <dbReference type="Google" id="ProtNLM"/>
    </source>
</evidence>
<proteinExistence type="predicted"/>